<dbReference type="PRINTS" id="PR00599">
    <property type="entry name" value="MAPEPTIDASE"/>
</dbReference>
<feature type="binding site" evidence="5">
    <location>
        <position position="131"/>
    </location>
    <ligand>
        <name>a divalent metal cation</name>
        <dbReference type="ChEBI" id="CHEBI:60240"/>
        <label>1</label>
    </ligand>
</feature>
<feature type="binding site" evidence="5">
    <location>
        <position position="202"/>
    </location>
    <ligand>
        <name>a divalent metal cation</name>
        <dbReference type="ChEBI" id="CHEBI:60240"/>
        <label>2</label>
        <note>catalytic</note>
    </ligand>
</feature>
<proteinExistence type="inferred from homology"/>
<keyword evidence="2 5" id="KW-0645">Protease</keyword>
<feature type="domain" description="Peptidase M24" evidence="7">
    <location>
        <begin position="48"/>
        <end position="272"/>
    </location>
</feature>
<gene>
    <name evidence="8" type="ORF">ALAG00032_LOCUS15681</name>
</gene>
<dbReference type="NCBIfam" id="TIGR00500">
    <property type="entry name" value="met_pdase_I"/>
    <property type="match status" value="1"/>
</dbReference>
<dbReference type="PROSITE" id="PS00680">
    <property type="entry name" value="MAP_1"/>
    <property type="match status" value="1"/>
</dbReference>
<dbReference type="HAMAP" id="MF_01974">
    <property type="entry name" value="MetAP_1"/>
    <property type="match status" value="1"/>
</dbReference>
<dbReference type="GO" id="GO:0004239">
    <property type="term" value="F:initiator methionyl aminopeptidase activity"/>
    <property type="evidence" value="ECO:0007669"/>
    <property type="project" value="UniProtKB-UniRule"/>
</dbReference>
<dbReference type="AlphaFoldDB" id="A0A7S3K4P0"/>
<feature type="binding site" evidence="5">
    <location>
        <position position="142"/>
    </location>
    <ligand>
        <name>a divalent metal cation</name>
        <dbReference type="ChEBI" id="CHEBI:60240"/>
        <label>2</label>
        <note>catalytic</note>
    </ligand>
</feature>
<evidence type="ECO:0000313" key="8">
    <source>
        <dbReference type="EMBL" id="CAE0374877.1"/>
    </source>
</evidence>
<dbReference type="InterPro" id="IPR002467">
    <property type="entry name" value="Pept_M24A_MAP1"/>
</dbReference>
<keyword evidence="1 5" id="KW-0031">Aminopeptidase</keyword>
<dbReference type="GO" id="GO:0006508">
    <property type="term" value="P:proteolysis"/>
    <property type="evidence" value="ECO:0007669"/>
    <property type="project" value="UniProtKB-KW"/>
</dbReference>
<organism evidence="8">
    <name type="scientific">Aureoumbra lagunensis</name>
    <dbReference type="NCBI Taxonomy" id="44058"/>
    <lineage>
        <taxon>Eukaryota</taxon>
        <taxon>Sar</taxon>
        <taxon>Stramenopiles</taxon>
        <taxon>Ochrophyta</taxon>
        <taxon>Pelagophyceae</taxon>
        <taxon>Pelagomonadales</taxon>
        <taxon>Aureoumbra</taxon>
    </lineage>
</organism>
<dbReference type="GO" id="GO:0070006">
    <property type="term" value="F:metalloaminopeptidase activity"/>
    <property type="evidence" value="ECO:0007669"/>
    <property type="project" value="UniProtKB-UniRule"/>
</dbReference>
<reference evidence="8" key="1">
    <citation type="submission" date="2021-01" db="EMBL/GenBank/DDBJ databases">
        <authorList>
            <person name="Corre E."/>
            <person name="Pelletier E."/>
            <person name="Niang G."/>
            <person name="Scheremetjew M."/>
            <person name="Finn R."/>
            <person name="Kale V."/>
            <person name="Holt S."/>
            <person name="Cochrane G."/>
            <person name="Meng A."/>
            <person name="Brown T."/>
            <person name="Cohen L."/>
        </authorList>
    </citation>
    <scope>NUCLEOTIDE SEQUENCE</scope>
    <source>
        <strain evidence="8">CCMP1510</strain>
    </source>
</reference>
<comment type="similarity">
    <text evidence="5">Belongs to the peptidase M24A family. Methionine aminopeptidase type 1 subfamily.</text>
</comment>
<dbReference type="EC" id="3.4.11.18" evidence="6"/>
<evidence type="ECO:0000256" key="6">
    <source>
        <dbReference type="RuleBase" id="RU003653"/>
    </source>
</evidence>
<feature type="binding site" evidence="5">
    <location>
        <position position="209"/>
    </location>
    <ligand>
        <name>substrate</name>
    </ligand>
</feature>
<name>A0A7S3K4P0_9STRA</name>
<protein>
    <recommendedName>
        <fullName evidence="6">Methionine aminopeptidase</fullName>
        <ecNumber evidence="6">3.4.11.18</ecNumber>
    </recommendedName>
</protein>
<comment type="cofactor">
    <cofactor evidence="5">
        <name>Co(2+)</name>
        <dbReference type="ChEBI" id="CHEBI:48828"/>
    </cofactor>
    <cofactor evidence="5">
        <name>Zn(2+)</name>
        <dbReference type="ChEBI" id="CHEBI:29105"/>
    </cofactor>
    <cofactor evidence="5">
        <name>Mn(2+)</name>
        <dbReference type="ChEBI" id="CHEBI:29035"/>
    </cofactor>
    <cofactor evidence="5">
        <name>Fe(2+)</name>
        <dbReference type="ChEBI" id="CHEBI:29033"/>
    </cofactor>
    <text evidence="5">Binds 2 divalent metal cations per subunit. Has a high-affinity and a low affinity metal-binding site. The true nature of the physiological cofactor is under debate. The enzyme is active with cobalt, zinc, manganese or divalent iron ions. Most likely, methionine aminopeptidases function as mononuclear Fe(2+)-metalloproteases under physiological conditions, and the catalytically relevant metal-binding site has been assigned to the histidine-containing high-affinity site.</text>
</comment>
<feature type="binding site" evidence="5">
    <location>
        <position position="114"/>
    </location>
    <ligand>
        <name>substrate</name>
    </ligand>
</feature>
<dbReference type="Pfam" id="PF00557">
    <property type="entry name" value="Peptidase_M24"/>
    <property type="match status" value="1"/>
</dbReference>
<feature type="binding site" evidence="5">
    <location>
        <position position="234"/>
    </location>
    <ligand>
        <name>a divalent metal cation</name>
        <dbReference type="ChEBI" id="CHEBI:60240"/>
        <label>2</label>
        <note>catalytic</note>
    </ligand>
</feature>
<feature type="binding site" evidence="5">
    <location>
        <position position="266"/>
    </location>
    <ligand>
        <name>a divalent metal cation</name>
        <dbReference type="ChEBI" id="CHEBI:60240"/>
        <label>1</label>
    </ligand>
</feature>
<dbReference type="GO" id="GO:0046872">
    <property type="term" value="F:metal ion binding"/>
    <property type="evidence" value="ECO:0007669"/>
    <property type="project" value="UniProtKB-UniRule"/>
</dbReference>
<comment type="catalytic activity">
    <reaction evidence="5 6">
        <text>Release of N-terminal amino acids, preferentially methionine, from peptides and arylamides.</text>
        <dbReference type="EC" id="3.4.11.18"/>
    </reaction>
</comment>
<dbReference type="CDD" id="cd01086">
    <property type="entry name" value="MetAP1"/>
    <property type="match status" value="1"/>
</dbReference>
<feature type="binding site" evidence="5">
    <location>
        <position position="142"/>
    </location>
    <ligand>
        <name>a divalent metal cation</name>
        <dbReference type="ChEBI" id="CHEBI:60240"/>
        <label>1</label>
    </ligand>
</feature>
<dbReference type="EMBL" id="HBIJ01023704">
    <property type="protein sequence ID" value="CAE0374877.1"/>
    <property type="molecule type" value="Transcribed_RNA"/>
</dbReference>
<dbReference type="PANTHER" id="PTHR43330:SF8">
    <property type="entry name" value="METHIONINE AMINOPEPTIDASE 1D, MITOCHONDRIAL"/>
    <property type="match status" value="1"/>
</dbReference>
<evidence type="ECO:0000256" key="4">
    <source>
        <dbReference type="ARBA" id="ARBA00022801"/>
    </source>
</evidence>
<dbReference type="InterPro" id="IPR001714">
    <property type="entry name" value="Pept_M24_MAP"/>
</dbReference>
<accession>A0A7S3K4P0</accession>
<dbReference type="PANTHER" id="PTHR43330">
    <property type="entry name" value="METHIONINE AMINOPEPTIDASE"/>
    <property type="match status" value="1"/>
</dbReference>
<sequence>MINHLVRRRLRTVPAHIPTPSYACTGKVGPSLMSDWSKAYPHDDDTIEKLRIAGSLAREMLDLTCSLAEPGITTNEIDAMVHDAIIQRGAYPAPLNYMGFPKSICASNNDELCHGIPNDKVLEKGDLISFDVSLFYNGVFGDNCATILVGGGTCDLLETTQKSLETAVQAVGPGINLTVIGDTIQRIADAQGFGVNRQFCGHGIGTIFHAPPLVQHYRNHDSFILQPGHVFTIEPILTENGTLGFITDSDGWTVRTKSGERAAQFEHMVLITPHGRDILTTVK</sequence>
<keyword evidence="4 5" id="KW-0378">Hydrolase</keyword>
<evidence type="ECO:0000256" key="2">
    <source>
        <dbReference type="ARBA" id="ARBA00022670"/>
    </source>
</evidence>
<dbReference type="SUPFAM" id="SSF55920">
    <property type="entry name" value="Creatinase/aminopeptidase"/>
    <property type="match status" value="1"/>
</dbReference>
<evidence type="ECO:0000259" key="7">
    <source>
        <dbReference type="Pfam" id="PF00557"/>
    </source>
</evidence>
<keyword evidence="3 5" id="KW-0479">Metal-binding</keyword>
<comment type="function">
    <text evidence="6">Cotranslationally removes the N-terminal methionine from nascent proteins. The N-terminal methionine is often cleaved when the second residue in the primary sequence is small and uncharged (Met-Ala-, Cys, Gly, Pro, Ser, Thr, or Val).</text>
</comment>
<evidence type="ECO:0000256" key="5">
    <source>
        <dbReference type="HAMAP-Rule" id="MF_03174"/>
    </source>
</evidence>
<feature type="binding site" evidence="5">
    <location>
        <position position="266"/>
    </location>
    <ligand>
        <name>a divalent metal cation</name>
        <dbReference type="ChEBI" id="CHEBI:60240"/>
        <label>2</label>
        <note>catalytic</note>
    </ligand>
</feature>
<evidence type="ECO:0000256" key="3">
    <source>
        <dbReference type="ARBA" id="ARBA00022723"/>
    </source>
</evidence>
<dbReference type="InterPro" id="IPR036005">
    <property type="entry name" value="Creatinase/aminopeptidase-like"/>
</dbReference>
<dbReference type="Gene3D" id="3.90.230.10">
    <property type="entry name" value="Creatinase/methionine aminopeptidase superfamily"/>
    <property type="match status" value="1"/>
</dbReference>
<dbReference type="InterPro" id="IPR000994">
    <property type="entry name" value="Pept_M24"/>
</dbReference>
<evidence type="ECO:0000256" key="1">
    <source>
        <dbReference type="ARBA" id="ARBA00022438"/>
    </source>
</evidence>